<accession>A0A8S1NB53</accession>
<dbReference type="Proteomes" id="UP000688137">
    <property type="component" value="Unassembled WGS sequence"/>
</dbReference>
<dbReference type="OMA" id="MGNCIAV"/>
<organism evidence="2 3">
    <name type="scientific">Paramecium primaurelia</name>
    <dbReference type="NCBI Taxonomy" id="5886"/>
    <lineage>
        <taxon>Eukaryota</taxon>
        <taxon>Sar</taxon>
        <taxon>Alveolata</taxon>
        <taxon>Ciliophora</taxon>
        <taxon>Intramacronucleata</taxon>
        <taxon>Oligohymenophorea</taxon>
        <taxon>Peniculida</taxon>
        <taxon>Parameciidae</taxon>
        <taxon>Paramecium</taxon>
    </lineage>
</organism>
<evidence type="ECO:0000313" key="3">
    <source>
        <dbReference type="Proteomes" id="UP000688137"/>
    </source>
</evidence>
<comment type="caution">
    <text evidence="2">The sequence shown here is derived from an EMBL/GenBank/DDBJ whole genome shotgun (WGS) entry which is preliminary data.</text>
</comment>
<gene>
    <name evidence="2" type="ORF">PPRIM_AZ9-3.1.T0710049</name>
</gene>
<reference evidence="2" key="1">
    <citation type="submission" date="2021-01" db="EMBL/GenBank/DDBJ databases">
        <authorList>
            <consortium name="Genoscope - CEA"/>
            <person name="William W."/>
        </authorList>
    </citation>
    <scope>NUCLEOTIDE SEQUENCE</scope>
</reference>
<feature type="region of interest" description="Disordered" evidence="1">
    <location>
        <begin position="219"/>
        <end position="247"/>
    </location>
</feature>
<evidence type="ECO:0000256" key="1">
    <source>
        <dbReference type="SAM" id="MobiDB-lite"/>
    </source>
</evidence>
<protein>
    <submittedName>
        <fullName evidence="2">Uncharacterized protein</fullName>
    </submittedName>
</protein>
<name>A0A8S1NB53_PARPR</name>
<dbReference type="EMBL" id="CAJJDM010000074">
    <property type="protein sequence ID" value="CAD8083894.1"/>
    <property type="molecule type" value="Genomic_DNA"/>
</dbReference>
<dbReference type="AlphaFoldDB" id="A0A8S1NB53"/>
<feature type="compositionally biased region" description="Basic and acidic residues" evidence="1">
    <location>
        <begin position="237"/>
        <end position="247"/>
    </location>
</feature>
<keyword evidence="3" id="KW-1185">Reference proteome</keyword>
<evidence type="ECO:0000313" key="2">
    <source>
        <dbReference type="EMBL" id="CAD8083894.1"/>
    </source>
</evidence>
<proteinExistence type="predicted"/>
<sequence>MDLNYWYFLATLNEYEGDGLKGQFINLYIMGNCIAVRETSNKNPKTTPTYIDINNFIEHHKQLALIAIEERKKKLEKQIQRVQNGGYGSSEEEDKVVIENIHEGDSGIQQLSDAQRSMMKDSIHSQNNKMSRQLTINSDTSVIQLQEKIKIQNEKLENHSDSDVYNYNSEDELEQFFGGTKSSKKQIKAKNILSSLINQGDKPPTEQIKTFKNTLFKKEDSEEQPVGNVFSDNDASFDDKSPDFKKK</sequence>